<evidence type="ECO:0000256" key="2">
    <source>
        <dbReference type="SAM" id="Phobius"/>
    </source>
</evidence>
<dbReference type="NCBIfam" id="TIGR02896">
    <property type="entry name" value="spore_III_AF"/>
    <property type="match status" value="1"/>
</dbReference>
<dbReference type="OrthoDB" id="2375554at2"/>
<evidence type="ECO:0000313" key="3">
    <source>
        <dbReference type="EMBL" id="MUG44788.1"/>
    </source>
</evidence>
<dbReference type="EMBL" id="WNZW01000002">
    <property type="protein sequence ID" value="MUG44788.1"/>
    <property type="molecule type" value="Genomic_DNA"/>
</dbReference>
<accession>A0A7X3CLP4</accession>
<reference evidence="3 4" key="1">
    <citation type="submission" date="2019-11" db="EMBL/GenBank/DDBJ databases">
        <title>Draft genome sequences of five Paenibacillus species of dairy origin.</title>
        <authorList>
            <person name="Olajide A.M."/>
            <person name="Chen S."/>
            <person name="Lapointe G."/>
        </authorList>
    </citation>
    <scope>NUCLEOTIDE SEQUENCE [LARGE SCALE GENOMIC DNA]</scope>
    <source>
        <strain evidence="3 4">12CR55</strain>
    </source>
</reference>
<sequence length="287" mass="32129">MMTWLAEWLKEIIFVVLLATFIDLLLPNRSMERYVKLVVSLLILLTLISPVMRLFAPDAERRLEMAFMDNSGNEELPTAGTEEILRQGEQMRMQRQQEAMQWASEEAAARMKEQIERETGQPVQRVAVRLESDKNDAEPSISAVEVYIAEMEQEKEASRIEDQASSIRDDSAQIVIAPVEPVRIEVKPQKKEPGDEDSTPVIADSGDSDIASNTGTKNNKKDILTSGSTGEGINHGNENRREADLYREGLAQETGSSGLSRQIAGLLSRDWGIPEELVHVILPENEK</sequence>
<keyword evidence="2" id="KW-0472">Membrane</keyword>
<proteinExistence type="predicted"/>
<gene>
    <name evidence="3" type="primary">spoIIIAF</name>
    <name evidence="3" type="ORF">GNP95_07235</name>
</gene>
<dbReference type="Proteomes" id="UP000447876">
    <property type="component" value="Unassembled WGS sequence"/>
</dbReference>
<evidence type="ECO:0000256" key="1">
    <source>
        <dbReference type="SAM" id="MobiDB-lite"/>
    </source>
</evidence>
<name>A0A7X3CLP4_9BACL</name>
<evidence type="ECO:0000313" key="4">
    <source>
        <dbReference type="Proteomes" id="UP000447876"/>
    </source>
</evidence>
<feature type="transmembrane region" description="Helical" evidence="2">
    <location>
        <begin position="12"/>
        <end position="28"/>
    </location>
</feature>
<feature type="compositionally biased region" description="Basic and acidic residues" evidence="1">
    <location>
        <begin position="237"/>
        <end position="247"/>
    </location>
</feature>
<feature type="region of interest" description="Disordered" evidence="1">
    <location>
        <begin position="186"/>
        <end position="261"/>
    </location>
</feature>
<dbReference type="AlphaFoldDB" id="A0A7X3CLP4"/>
<keyword evidence="2" id="KW-1133">Transmembrane helix</keyword>
<comment type="caution">
    <text evidence="3">The sequence shown here is derived from an EMBL/GenBank/DDBJ whole genome shotgun (WGS) entry which is preliminary data.</text>
</comment>
<dbReference type="InterPro" id="IPR014245">
    <property type="entry name" value="Spore_III_AF"/>
</dbReference>
<keyword evidence="2" id="KW-0812">Transmembrane</keyword>
<protein>
    <submittedName>
        <fullName evidence="3">Stage III sporulation protein AF</fullName>
    </submittedName>
</protein>
<dbReference type="Pfam" id="PF09581">
    <property type="entry name" value="Spore_III_AF"/>
    <property type="match status" value="1"/>
</dbReference>
<feature type="transmembrane region" description="Helical" evidence="2">
    <location>
        <begin position="34"/>
        <end position="56"/>
    </location>
</feature>
<organism evidence="3 4">
    <name type="scientific">Paenibacillus woosongensis</name>
    <dbReference type="NCBI Taxonomy" id="307580"/>
    <lineage>
        <taxon>Bacteria</taxon>
        <taxon>Bacillati</taxon>
        <taxon>Bacillota</taxon>
        <taxon>Bacilli</taxon>
        <taxon>Bacillales</taxon>
        <taxon>Paenibacillaceae</taxon>
        <taxon>Paenibacillus</taxon>
    </lineage>
</organism>